<proteinExistence type="predicted"/>
<sequence>MVHFGLSARQVCATASRGHRRSTSPRPGPARSGALYGAWAPDDNLTDFRRHSANGADARSSHATRPAGGRPGAVPGPRNTPDRGVGKRWRAEGGVAEDIGRSTRHLPTIIRPRRGTQYDGQISDRKRLPAGRPGSWCNAIVKERPPRPSQKADANLKRRAGWSTRLYSVGYYPMPFTLVLSPYVHVPEGGASGDHWAGAFLT</sequence>
<evidence type="ECO:0000313" key="3">
    <source>
        <dbReference type="Proteomes" id="UP000299102"/>
    </source>
</evidence>
<reference evidence="2 3" key="1">
    <citation type="journal article" date="2019" name="Commun. Biol.">
        <title>The bagworm genome reveals a unique fibroin gene that provides high tensile strength.</title>
        <authorList>
            <person name="Kono N."/>
            <person name="Nakamura H."/>
            <person name="Ohtoshi R."/>
            <person name="Tomita M."/>
            <person name="Numata K."/>
            <person name="Arakawa K."/>
        </authorList>
    </citation>
    <scope>NUCLEOTIDE SEQUENCE [LARGE SCALE GENOMIC DNA]</scope>
</reference>
<dbReference type="EMBL" id="BGZK01000046">
    <property type="protein sequence ID" value="GBP11335.1"/>
    <property type="molecule type" value="Genomic_DNA"/>
</dbReference>
<gene>
    <name evidence="2" type="ORF">EVAR_92863_1</name>
</gene>
<feature type="region of interest" description="Disordered" evidence="1">
    <location>
        <begin position="12"/>
        <end position="87"/>
    </location>
</feature>
<comment type="caution">
    <text evidence="2">The sequence shown here is derived from an EMBL/GenBank/DDBJ whole genome shotgun (WGS) entry which is preliminary data.</text>
</comment>
<protein>
    <submittedName>
        <fullName evidence="2">Uncharacterized protein</fullName>
    </submittedName>
</protein>
<accession>A0A4C1TB31</accession>
<name>A0A4C1TB31_EUMVA</name>
<feature type="compositionally biased region" description="Low complexity" evidence="1">
    <location>
        <begin position="63"/>
        <end position="77"/>
    </location>
</feature>
<organism evidence="2 3">
    <name type="scientific">Eumeta variegata</name>
    <name type="common">Bagworm moth</name>
    <name type="synonym">Eumeta japonica</name>
    <dbReference type="NCBI Taxonomy" id="151549"/>
    <lineage>
        <taxon>Eukaryota</taxon>
        <taxon>Metazoa</taxon>
        <taxon>Ecdysozoa</taxon>
        <taxon>Arthropoda</taxon>
        <taxon>Hexapoda</taxon>
        <taxon>Insecta</taxon>
        <taxon>Pterygota</taxon>
        <taxon>Neoptera</taxon>
        <taxon>Endopterygota</taxon>
        <taxon>Lepidoptera</taxon>
        <taxon>Glossata</taxon>
        <taxon>Ditrysia</taxon>
        <taxon>Tineoidea</taxon>
        <taxon>Psychidae</taxon>
        <taxon>Oiketicinae</taxon>
        <taxon>Eumeta</taxon>
    </lineage>
</organism>
<dbReference type="Proteomes" id="UP000299102">
    <property type="component" value="Unassembled WGS sequence"/>
</dbReference>
<evidence type="ECO:0000313" key="2">
    <source>
        <dbReference type="EMBL" id="GBP11335.1"/>
    </source>
</evidence>
<evidence type="ECO:0000256" key="1">
    <source>
        <dbReference type="SAM" id="MobiDB-lite"/>
    </source>
</evidence>
<dbReference type="AlphaFoldDB" id="A0A4C1TB31"/>
<keyword evidence="3" id="KW-1185">Reference proteome</keyword>